<organism evidence="2 3">
    <name type="scientific">Halorubrum distributum JCM 9100</name>
    <dbReference type="NCBI Taxonomy" id="1227467"/>
    <lineage>
        <taxon>Archaea</taxon>
        <taxon>Methanobacteriati</taxon>
        <taxon>Methanobacteriota</taxon>
        <taxon>Stenosarchaea group</taxon>
        <taxon>Halobacteria</taxon>
        <taxon>Halobacteriales</taxon>
        <taxon>Haloferacaceae</taxon>
        <taxon>Halorubrum</taxon>
        <taxon>Halorubrum distributum group</taxon>
    </lineage>
</organism>
<comment type="caution">
    <text evidence="2">The sequence shown here is derived from an EMBL/GenBank/DDBJ whole genome shotgun (WGS) entry which is preliminary data.</text>
</comment>
<dbReference type="Proteomes" id="UP000011526">
    <property type="component" value="Unassembled WGS sequence"/>
</dbReference>
<accession>M0ED35</accession>
<evidence type="ECO:0000313" key="3">
    <source>
        <dbReference type="Proteomes" id="UP000011526"/>
    </source>
</evidence>
<feature type="region of interest" description="Disordered" evidence="1">
    <location>
        <begin position="1"/>
        <end position="21"/>
    </location>
</feature>
<reference evidence="2 3" key="1">
    <citation type="journal article" date="2014" name="PLoS Genet.">
        <title>Phylogenetically driven sequencing of extremely halophilic archaea reveals strategies for static and dynamic osmo-response.</title>
        <authorList>
            <person name="Becker E.A."/>
            <person name="Seitzer P.M."/>
            <person name="Tritt A."/>
            <person name="Larsen D."/>
            <person name="Krusor M."/>
            <person name="Yao A.I."/>
            <person name="Wu D."/>
            <person name="Madern D."/>
            <person name="Eisen J.A."/>
            <person name="Darling A.E."/>
            <person name="Facciotti M.T."/>
        </authorList>
    </citation>
    <scope>NUCLEOTIDE SEQUENCE [LARGE SCALE GENOMIC DNA]</scope>
    <source>
        <strain evidence="2 3">JCM 9100</strain>
    </source>
</reference>
<feature type="non-terminal residue" evidence="2">
    <location>
        <position position="65"/>
    </location>
</feature>
<evidence type="ECO:0000256" key="1">
    <source>
        <dbReference type="SAM" id="MobiDB-lite"/>
    </source>
</evidence>
<keyword evidence="3" id="KW-1185">Reference proteome</keyword>
<dbReference type="AlphaFoldDB" id="M0ED35"/>
<name>M0ED35_9EURY</name>
<evidence type="ECO:0000313" key="2">
    <source>
        <dbReference type="EMBL" id="ELZ45711.1"/>
    </source>
</evidence>
<gene>
    <name evidence="2" type="ORF">C465_13260</name>
</gene>
<sequence>MDDPYAPARDALAGEGLGSADDADPVVLAARLDDNDPLASFADRYRIPDDLLYICLLYTSLMARG</sequence>
<proteinExistence type="predicted"/>
<dbReference type="EMBL" id="AOJM01000073">
    <property type="protein sequence ID" value="ELZ45711.1"/>
    <property type="molecule type" value="Genomic_DNA"/>
</dbReference>
<protein>
    <submittedName>
        <fullName evidence="2">Uncharacterized protein</fullName>
    </submittedName>
</protein>